<dbReference type="AlphaFoldDB" id="A0A7Y4P1F1"/>
<reference evidence="3 4" key="1">
    <citation type="submission" date="2020-05" db="EMBL/GenBank/DDBJ databases">
        <title>Genome sequence of Kribbella sandramycini ATCC 39419.</title>
        <authorList>
            <person name="Maclea K.S."/>
            <person name="Fair J.L."/>
        </authorList>
    </citation>
    <scope>NUCLEOTIDE SEQUENCE [LARGE SCALE GENOMIC DNA]</scope>
    <source>
        <strain evidence="3 4">ATCC 39419</strain>
    </source>
</reference>
<dbReference type="EMBL" id="JABJRC010000008">
    <property type="protein sequence ID" value="NOL44207.1"/>
    <property type="molecule type" value="Genomic_DNA"/>
</dbReference>
<dbReference type="InterPro" id="IPR041657">
    <property type="entry name" value="HTH_17"/>
</dbReference>
<comment type="caution">
    <text evidence="3">The sequence shown here is derived from an EMBL/GenBank/DDBJ whole genome shotgun (WGS) entry which is preliminary data.</text>
</comment>
<name>A0A7Y4P1F1_9ACTN</name>
<dbReference type="NCBIfam" id="TIGR01764">
    <property type="entry name" value="excise"/>
    <property type="match status" value="1"/>
</dbReference>
<dbReference type="RefSeq" id="WP_171677459.1">
    <property type="nucleotide sequence ID" value="NZ_BAAAGT010000016.1"/>
</dbReference>
<sequence>MHDFQVLLTVEEVASALRIGRTVVFKLISDRELRSVTIGRSRRVSVEALQEYVKRLETALMDEKEAGNAA</sequence>
<reference evidence="2 5" key="2">
    <citation type="submission" date="2020-08" db="EMBL/GenBank/DDBJ databases">
        <title>Sequencing the genomes of 1000 actinobacteria strains.</title>
        <authorList>
            <person name="Klenk H.-P."/>
        </authorList>
    </citation>
    <scope>NUCLEOTIDE SEQUENCE [LARGE SCALE GENOMIC DNA]</scope>
    <source>
        <strain evidence="2 5">DSM 15626</strain>
    </source>
</reference>
<dbReference type="GO" id="GO:0003677">
    <property type="term" value="F:DNA binding"/>
    <property type="evidence" value="ECO:0007669"/>
    <property type="project" value="InterPro"/>
</dbReference>
<evidence type="ECO:0000259" key="1">
    <source>
        <dbReference type="Pfam" id="PF12728"/>
    </source>
</evidence>
<dbReference type="Proteomes" id="UP000534306">
    <property type="component" value="Unassembled WGS sequence"/>
</dbReference>
<organism evidence="3 4">
    <name type="scientific">Kribbella sandramycini</name>
    <dbReference type="NCBI Taxonomy" id="60450"/>
    <lineage>
        <taxon>Bacteria</taxon>
        <taxon>Bacillati</taxon>
        <taxon>Actinomycetota</taxon>
        <taxon>Actinomycetes</taxon>
        <taxon>Propionibacteriales</taxon>
        <taxon>Kribbellaceae</taxon>
        <taxon>Kribbella</taxon>
    </lineage>
</organism>
<evidence type="ECO:0000313" key="2">
    <source>
        <dbReference type="EMBL" id="MBB6571559.1"/>
    </source>
</evidence>
<accession>A0A7Y4P1F1</accession>
<dbReference type="Proteomes" id="UP000553957">
    <property type="component" value="Unassembled WGS sequence"/>
</dbReference>
<dbReference type="Pfam" id="PF12728">
    <property type="entry name" value="HTH_17"/>
    <property type="match status" value="1"/>
</dbReference>
<dbReference type="InterPro" id="IPR010093">
    <property type="entry name" value="SinI_DNA-bd"/>
</dbReference>
<evidence type="ECO:0000313" key="4">
    <source>
        <dbReference type="Proteomes" id="UP000534306"/>
    </source>
</evidence>
<proteinExistence type="predicted"/>
<protein>
    <submittedName>
        <fullName evidence="2">Excisionase family DNA binding protein</fullName>
    </submittedName>
    <submittedName>
        <fullName evidence="3">Helix-turn-helix domain-containing protein</fullName>
    </submittedName>
</protein>
<gene>
    <name evidence="2" type="ORF">HNR71_007196</name>
    <name evidence="3" type="ORF">HPO96_28565</name>
</gene>
<feature type="domain" description="Helix-turn-helix" evidence="1">
    <location>
        <begin position="7"/>
        <end position="55"/>
    </location>
</feature>
<keyword evidence="4" id="KW-1185">Reference proteome</keyword>
<evidence type="ECO:0000313" key="5">
    <source>
        <dbReference type="Proteomes" id="UP000553957"/>
    </source>
</evidence>
<dbReference type="EMBL" id="JACHKF010000001">
    <property type="protein sequence ID" value="MBB6571559.1"/>
    <property type="molecule type" value="Genomic_DNA"/>
</dbReference>
<evidence type="ECO:0000313" key="3">
    <source>
        <dbReference type="EMBL" id="NOL44207.1"/>
    </source>
</evidence>